<accession>A0A409Y4I8</accession>
<dbReference type="AlphaFoldDB" id="A0A409Y4I8"/>
<dbReference type="OrthoDB" id="10261556at2759"/>
<proteinExistence type="predicted"/>
<name>A0A409Y4I8_9AGAR</name>
<dbReference type="Proteomes" id="UP000284706">
    <property type="component" value="Unassembled WGS sequence"/>
</dbReference>
<reference evidence="1 2" key="1">
    <citation type="journal article" date="2018" name="Evol. Lett.">
        <title>Horizontal gene cluster transfer increased hallucinogenic mushroom diversity.</title>
        <authorList>
            <person name="Reynolds H.T."/>
            <person name="Vijayakumar V."/>
            <person name="Gluck-Thaler E."/>
            <person name="Korotkin H.B."/>
            <person name="Matheny P.B."/>
            <person name="Slot J.C."/>
        </authorList>
    </citation>
    <scope>NUCLEOTIDE SEQUENCE [LARGE SCALE GENOMIC DNA]</scope>
    <source>
        <strain evidence="1 2">SRW20</strain>
    </source>
</reference>
<organism evidence="1 2">
    <name type="scientific">Gymnopilus dilepis</name>
    <dbReference type="NCBI Taxonomy" id="231916"/>
    <lineage>
        <taxon>Eukaryota</taxon>
        <taxon>Fungi</taxon>
        <taxon>Dikarya</taxon>
        <taxon>Basidiomycota</taxon>
        <taxon>Agaricomycotina</taxon>
        <taxon>Agaricomycetes</taxon>
        <taxon>Agaricomycetidae</taxon>
        <taxon>Agaricales</taxon>
        <taxon>Agaricineae</taxon>
        <taxon>Hymenogastraceae</taxon>
        <taxon>Gymnopilus</taxon>
    </lineage>
</organism>
<gene>
    <name evidence="1" type="ORF">CVT26_013089</name>
</gene>
<sequence length="82" mass="8910">MLFDSAIDIDTLSSFGDIDTLAADLEGRLGGHWVWFGKYGSELLDLFKGLDIGDGESQEQQEAKRRLVMNIAGTAPSTFAAE</sequence>
<evidence type="ECO:0000313" key="2">
    <source>
        <dbReference type="Proteomes" id="UP000284706"/>
    </source>
</evidence>
<comment type="caution">
    <text evidence="1">The sequence shown here is derived from an EMBL/GenBank/DDBJ whole genome shotgun (WGS) entry which is preliminary data.</text>
</comment>
<evidence type="ECO:0000313" key="1">
    <source>
        <dbReference type="EMBL" id="PPQ97903.1"/>
    </source>
</evidence>
<protein>
    <submittedName>
        <fullName evidence="1">Uncharacterized protein</fullName>
    </submittedName>
</protein>
<dbReference type="InParanoid" id="A0A409Y4I8"/>
<keyword evidence="2" id="KW-1185">Reference proteome</keyword>
<dbReference type="EMBL" id="NHYE01001170">
    <property type="protein sequence ID" value="PPQ97903.1"/>
    <property type="molecule type" value="Genomic_DNA"/>
</dbReference>